<name>A0A5B9PHE7_9BACT</name>
<dbReference type="Proteomes" id="UP000322214">
    <property type="component" value="Chromosome"/>
</dbReference>
<dbReference type="AlphaFoldDB" id="A0A5B9PHE7"/>
<evidence type="ECO:0000313" key="1">
    <source>
        <dbReference type="EMBL" id="QEG22291.1"/>
    </source>
</evidence>
<sequence>MKNGKQFTRLLDNKALNRSVHFARVGQSPDGRKLPLYPTPVFTNSNLFDASVNAGVILRKLYRIGFADGGLSVDLTRSKSHSIESVLVVRQTRTRADVHSVWLGQNGLATQTSSTIVASTCGNALRCAFCRFTV</sequence>
<gene>
    <name evidence="1" type="ORF">MFFC18_21670</name>
</gene>
<dbReference type="KEGG" id="mff:MFFC18_21670"/>
<keyword evidence="2" id="KW-1185">Reference proteome</keyword>
<accession>A0A5B9PHE7</accession>
<organism evidence="1 2">
    <name type="scientific">Mariniblastus fucicola</name>
    <dbReference type="NCBI Taxonomy" id="980251"/>
    <lineage>
        <taxon>Bacteria</taxon>
        <taxon>Pseudomonadati</taxon>
        <taxon>Planctomycetota</taxon>
        <taxon>Planctomycetia</taxon>
        <taxon>Pirellulales</taxon>
        <taxon>Pirellulaceae</taxon>
        <taxon>Mariniblastus</taxon>
    </lineage>
</organism>
<reference evidence="1 2" key="1">
    <citation type="submission" date="2019-08" db="EMBL/GenBank/DDBJ databases">
        <title>Deep-cultivation of Planctomycetes and their phenomic and genomic characterization uncovers novel biology.</title>
        <authorList>
            <person name="Wiegand S."/>
            <person name="Jogler M."/>
            <person name="Boedeker C."/>
            <person name="Pinto D."/>
            <person name="Vollmers J."/>
            <person name="Rivas-Marin E."/>
            <person name="Kohn T."/>
            <person name="Peeters S.H."/>
            <person name="Heuer A."/>
            <person name="Rast P."/>
            <person name="Oberbeckmann S."/>
            <person name="Bunk B."/>
            <person name="Jeske O."/>
            <person name="Meyerdierks A."/>
            <person name="Storesund J.E."/>
            <person name="Kallscheuer N."/>
            <person name="Luecker S."/>
            <person name="Lage O.M."/>
            <person name="Pohl T."/>
            <person name="Merkel B.J."/>
            <person name="Hornburger P."/>
            <person name="Mueller R.-W."/>
            <person name="Bruemmer F."/>
            <person name="Labrenz M."/>
            <person name="Spormann A.M."/>
            <person name="Op den Camp H."/>
            <person name="Overmann J."/>
            <person name="Amann R."/>
            <person name="Jetten M.S.M."/>
            <person name="Mascher T."/>
            <person name="Medema M.H."/>
            <person name="Devos D.P."/>
            <person name="Kaster A.-K."/>
            <person name="Ovreas L."/>
            <person name="Rohde M."/>
            <person name="Galperin M.Y."/>
            <person name="Jogler C."/>
        </authorList>
    </citation>
    <scope>NUCLEOTIDE SEQUENCE [LARGE SCALE GENOMIC DNA]</scope>
    <source>
        <strain evidence="1 2">FC18</strain>
    </source>
</reference>
<dbReference type="EMBL" id="CP042912">
    <property type="protein sequence ID" value="QEG22291.1"/>
    <property type="molecule type" value="Genomic_DNA"/>
</dbReference>
<evidence type="ECO:0000313" key="2">
    <source>
        <dbReference type="Proteomes" id="UP000322214"/>
    </source>
</evidence>
<protein>
    <submittedName>
        <fullName evidence="1">Uncharacterized protein</fullName>
    </submittedName>
</protein>
<proteinExistence type="predicted"/>